<feature type="region of interest" description="Disordered" evidence="4">
    <location>
        <begin position="729"/>
        <end position="761"/>
    </location>
</feature>
<protein>
    <recommendedName>
        <fullName evidence="9">Amine oxidase domain-containing protein</fullName>
    </recommendedName>
</protein>
<dbReference type="Pfam" id="PF04869">
    <property type="entry name" value="Uso1_p115_head"/>
    <property type="match status" value="1"/>
</dbReference>
<dbReference type="InterPro" id="IPR036188">
    <property type="entry name" value="FAD/NAD-bd_sf"/>
</dbReference>
<dbReference type="InterPro" id="IPR002937">
    <property type="entry name" value="Amino_oxidase"/>
</dbReference>
<feature type="region of interest" description="Disordered" evidence="4">
    <location>
        <begin position="837"/>
        <end position="858"/>
    </location>
</feature>
<dbReference type="PANTHER" id="PTHR10013:SF0">
    <property type="entry name" value="GENERAL VESICULAR TRANSPORT FACTOR P115"/>
    <property type="match status" value="1"/>
</dbReference>
<proteinExistence type="predicted"/>
<dbReference type="Gene3D" id="3.90.660.10">
    <property type="match status" value="1"/>
</dbReference>
<gene>
    <name evidence="7" type="ORF">WJX75_007939</name>
</gene>
<dbReference type="PANTHER" id="PTHR10013">
    <property type="entry name" value="GENERAL VESICULAR TRANSPORT FACTOR P115"/>
    <property type="match status" value="1"/>
</dbReference>
<dbReference type="InterPro" id="IPR011989">
    <property type="entry name" value="ARM-like"/>
</dbReference>
<dbReference type="InterPro" id="IPR016024">
    <property type="entry name" value="ARM-type_fold"/>
</dbReference>
<keyword evidence="8" id="KW-1185">Reference proteome</keyword>
<evidence type="ECO:0000259" key="6">
    <source>
        <dbReference type="Pfam" id="PF04869"/>
    </source>
</evidence>
<comment type="subcellular location">
    <subcellularLocation>
        <location evidence="1">Golgi apparatus</location>
    </subcellularLocation>
</comment>
<evidence type="ECO:0000313" key="8">
    <source>
        <dbReference type="Proteomes" id="UP001491310"/>
    </source>
</evidence>
<reference evidence="7 8" key="1">
    <citation type="journal article" date="2024" name="Nat. Commun.">
        <title>Phylogenomics reveals the evolutionary origins of lichenization in chlorophyte algae.</title>
        <authorList>
            <person name="Puginier C."/>
            <person name="Libourel C."/>
            <person name="Otte J."/>
            <person name="Skaloud P."/>
            <person name="Haon M."/>
            <person name="Grisel S."/>
            <person name="Petersen M."/>
            <person name="Berrin J.G."/>
            <person name="Delaux P.M."/>
            <person name="Dal Grande F."/>
            <person name="Keller J."/>
        </authorList>
    </citation>
    <scope>NUCLEOTIDE SEQUENCE [LARGE SCALE GENOMIC DNA]</scope>
    <source>
        <strain evidence="7 8">SAG 216-7</strain>
    </source>
</reference>
<dbReference type="EMBL" id="JALJOT010000012">
    <property type="protein sequence ID" value="KAK9905019.1"/>
    <property type="molecule type" value="Genomic_DNA"/>
</dbReference>
<evidence type="ECO:0000256" key="2">
    <source>
        <dbReference type="ARBA" id="ARBA00023034"/>
    </source>
</evidence>
<dbReference type="SUPFAM" id="SSF54373">
    <property type="entry name" value="FAD-linked reductases, C-terminal domain"/>
    <property type="match status" value="1"/>
</dbReference>
<sequence>MNVLGKVARGVGGYIAGPDGGKSEAEKVQQFLQLISDGDTPEDRQDAVAELRDLLEGRPEAQIALGNGGFPVLINALKNERGDLELVRGVLECLAIAVQPRERESQRQGPDPSAINAELLAKSPDTVHLLLGFLEEEPAGIKDFYVRYHTVQLLTALAANGPYRLQGAILSAPMGVVRLMDLLGDPHEVIRNETILLLAGLTRSSADIQKIVAFEGAFECILQILDEEGWSQGGIIVQDCSELLNNLLRNNPANQLMFRETGHLAKIASLLQLPAERSRRNLPREVAANLLSALDTFLLLITTPSPSLKKDKALEESCAANRATLMRQGALDGLLTLALAHGGVGSPPVRGQALICVERLISGERQYKEALMSAKVIDSGGTELPALQAILQTALRSGDAREAAVAKHVLQAFCRDNSEGQQMLAATLAPVGDTHAESAQGSVGTFGGELVSALLGPNPTATARAAAVLADLLRGNAACQCQVLATPLEVPQTAASEPVLLLPQCCRYLSLALGNGRHGEGGQWLAVCAILRLLVTWTQGCTPAVDALLSPAGRIPMLLDLTQHKFGVRSVACNGLAAVLLGVCLLHSAPSQAAGSQQEHVTTAVLLEIISSRIGLAAFFGLLDALKQEPSLVQAAAAPVGPRPVSRSGPPQDEGGAGESPFDEEFAHWLPGCIEEVHRVSMDGLRRPSGEAPPSQGAIHADELQSARARIAEQQRALEDLQRRVNQGVGAVSNSGAKEAERQATEQRAAERVSTAEARATQAEAAAAAARADVDTLKGRLEAAEREAAQQRSAAEEARGAAAKLEADLEGLSGAYNSLETHSFALEARVRQLESSGVQKGAAEDSAAEAAAADEEEEDDGLNDLLICLGQEEQKVERLRLKLEELGLSGLQAANKLITNYPDLLLVEASSRLGGRVQQVEGIVPWPVQLGPEFVHGAKSSLKGLLQEIKCDLKEFDWPDYWYFGKDRRLVTGDTKDDELDRLHELFASVGQLSRPEPDISAADWLRQEGVSERMLDVADACYANDFGCSLHQLGMSEMITENQRWDSGDTYLILDRSLQVLVQHLSKGVENQTLLQWPVSKIEYSRECARLYGPSGNVLECRHVVVTVPILMLQQERIQFSPPLPAEKRGAISRVKMSNAIKVILAFSRPFWPAGFFDVVCTDSFMPEFWVTQYPATSSDPATAGLCCITGFVAGARAEKMSHLSQTTVVTQCLAQLDQIFGVPERRHPATAAFVRAHVEDWSKSPYIGGAYSYPSLGAQPGDRDCLAAPVGDVLFFAGEATHPAVNPCMQAALETDLQQLQFNPIW</sequence>
<keyword evidence="2" id="KW-0333">Golgi apparatus</keyword>
<dbReference type="Gene3D" id="3.50.50.60">
    <property type="entry name" value="FAD/NAD(P)-binding domain"/>
    <property type="match status" value="1"/>
</dbReference>
<dbReference type="Pfam" id="PF01593">
    <property type="entry name" value="Amino_oxidase"/>
    <property type="match status" value="1"/>
</dbReference>
<organism evidence="7 8">
    <name type="scientific">Coccomyxa subellipsoidea</name>
    <dbReference type="NCBI Taxonomy" id="248742"/>
    <lineage>
        <taxon>Eukaryota</taxon>
        <taxon>Viridiplantae</taxon>
        <taxon>Chlorophyta</taxon>
        <taxon>core chlorophytes</taxon>
        <taxon>Trebouxiophyceae</taxon>
        <taxon>Trebouxiophyceae incertae sedis</taxon>
        <taxon>Coccomyxaceae</taxon>
        <taxon>Coccomyxa</taxon>
    </lineage>
</organism>
<evidence type="ECO:0000256" key="3">
    <source>
        <dbReference type="ARBA" id="ARBA00023054"/>
    </source>
</evidence>
<evidence type="ECO:0000313" key="7">
    <source>
        <dbReference type="EMBL" id="KAK9905019.1"/>
    </source>
</evidence>
<feature type="domain" description="Amine oxidase" evidence="5">
    <location>
        <begin position="888"/>
        <end position="1297"/>
    </location>
</feature>
<evidence type="ECO:0008006" key="9">
    <source>
        <dbReference type="Google" id="ProtNLM"/>
    </source>
</evidence>
<accession>A0ABR2YGT3</accession>
<comment type="caution">
    <text evidence="7">The sequence shown here is derived from an EMBL/GenBank/DDBJ whole genome shotgun (WGS) entry which is preliminary data.</text>
</comment>
<evidence type="ECO:0000259" key="5">
    <source>
        <dbReference type="Pfam" id="PF01593"/>
    </source>
</evidence>
<feature type="domain" description="Vesicle tethering protein Uso1/P115-like head" evidence="6">
    <location>
        <begin position="387"/>
        <end position="668"/>
    </location>
</feature>
<evidence type="ECO:0000256" key="4">
    <source>
        <dbReference type="SAM" id="MobiDB-lite"/>
    </source>
</evidence>
<dbReference type="InterPro" id="IPR024095">
    <property type="entry name" value="Vesicle_P115"/>
</dbReference>
<dbReference type="Gene3D" id="1.25.10.10">
    <property type="entry name" value="Leucine-rich Repeat Variant"/>
    <property type="match status" value="1"/>
</dbReference>
<keyword evidence="3" id="KW-0175">Coiled coil</keyword>
<feature type="compositionally biased region" description="Basic and acidic residues" evidence="4">
    <location>
        <begin position="738"/>
        <end position="751"/>
    </location>
</feature>
<feature type="region of interest" description="Disordered" evidence="4">
    <location>
        <begin position="637"/>
        <end position="662"/>
    </location>
</feature>
<evidence type="ECO:0000256" key="1">
    <source>
        <dbReference type="ARBA" id="ARBA00004555"/>
    </source>
</evidence>
<dbReference type="SUPFAM" id="SSF51905">
    <property type="entry name" value="FAD/NAD(P)-binding domain"/>
    <property type="match status" value="1"/>
</dbReference>
<dbReference type="InterPro" id="IPR006953">
    <property type="entry name" value="Vesicle_Uso1_P115_head"/>
</dbReference>
<name>A0ABR2YGT3_9CHLO</name>
<dbReference type="SUPFAM" id="SSF48371">
    <property type="entry name" value="ARM repeat"/>
    <property type="match status" value="1"/>
</dbReference>
<dbReference type="Proteomes" id="UP001491310">
    <property type="component" value="Unassembled WGS sequence"/>
</dbReference>